<dbReference type="RefSeq" id="WP_302883195.1">
    <property type="nucleotide sequence ID" value="NZ_JAUMIT010000001.1"/>
</dbReference>
<dbReference type="Proteomes" id="UP001168642">
    <property type="component" value="Unassembled WGS sequence"/>
</dbReference>
<evidence type="ECO:0000313" key="2">
    <source>
        <dbReference type="Proteomes" id="UP001168642"/>
    </source>
</evidence>
<proteinExistence type="predicted"/>
<dbReference type="InterPro" id="IPR011463">
    <property type="entry name" value="DUF1569"/>
</dbReference>
<gene>
    <name evidence="1" type="ORF">QVZ41_03680</name>
</gene>
<name>A0ABT8VPQ3_9FLAO</name>
<evidence type="ECO:0000313" key="1">
    <source>
        <dbReference type="EMBL" id="MDO3693949.1"/>
    </source>
</evidence>
<comment type="caution">
    <text evidence="1">The sequence shown here is derived from an EMBL/GenBank/DDBJ whole genome shotgun (WGS) entry which is preliminary data.</text>
</comment>
<organism evidence="1 2">
    <name type="scientific">Wenyingzhuangia gilva</name>
    <dbReference type="NCBI Taxonomy" id="3057677"/>
    <lineage>
        <taxon>Bacteria</taxon>
        <taxon>Pseudomonadati</taxon>
        <taxon>Bacteroidota</taxon>
        <taxon>Flavobacteriia</taxon>
        <taxon>Flavobacteriales</taxon>
        <taxon>Flavobacteriaceae</taxon>
        <taxon>Wenyingzhuangia</taxon>
    </lineage>
</organism>
<sequence>MSYPSIFEADTLVQNKARLDLLSKEKQPLWGKMNVAQMIAHLNVSYDVSQGKTKVNINPVMRFFLKTFVKKAVVGDRPYAKNGRTAPYFLMVDEKDFENEKKRLLANMQWVFEKGETYFEGRPTGSFGKLTSKEWSNLFQKHLDHHFKQFGV</sequence>
<keyword evidence="2" id="KW-1185">Reference proteome</keyword>
<dbReference type="Pfam" id="PF07606">
    <property type="entry name" value="DUF1569"/>
    <property type="match status" value="1"/>
</dbReference>
<reference evidence="1" key="1">
    <citation type="submission" date="2023-07" db="EMBL/GenBank/DDBJ databases">
        <title>Wenyingzhuangia sp. chi5 genome sequencing and assembly.</title>
        <authorList>
            <person name="Park S."/>
        </authorList>
    </citation>
    <scope>NUCLEOTIDE SEQUENCE</scope>
    <source>
        <strain evidence="1">Chi5</strain>
    </source>
</reference>
<accession>A0ABT8VPQ3</accession>
<dbReference type="EMBL" id="JAUMIT010000001">
    <property type="protein sequence ID" value="MDO3693949.1"/>
    <property type="molecule type" value="Genomic_DNA"/>
</dbReference>
<protein>
    <submittedName>
        <fullName evidence="1">DUF1569 domain-containing protein</fullName>
    </submittedName>
</protein>